<dbReference type="GO" id="GO:0003700">
    <property type="term" value="F:DNA-binding transcription factor activity"/>
    <property type="evidence" value="ECO:0007669"/>
    <property type="project" value="InterPro"/>
</dbReference>
<dbReference type="eggNOG" id="COG1167">
    <property type="taxonomic scope" value="Bacteria"/>
</dbReference>
<keyword evidence="2" id="KW-0663">Pyridoxal phosphate</keyword>
<proteinExistence type="inferred from homology"/>
<name>A2SIK7_METPP</name>
<evidence type="ECO:0000256" key="5">
    <source>
        <dbReference type="ARBA" id="ARBA00023163"/>
    </source>
</evidence>
<protein>
    <submittedName>
        <fullName evidence="7">Transcriptional regulator, GntR family</fullName>
    </submittedName>
</protein>
<keyword evidence="3" id="KW-0805">Transcription regulation</keyword>
<dbReference type="InterPro" id="IPR051446">
    <property type="entry name" value="HTH_trans_reg/aminotransferase"/>
</dbReference>
<keyword evidence="8" id="KW-1185">Reference proteome</keyword>
<dbReference type="Gene3D" id="1.10.10.10">
    <property type="entry name" value="Winged helix-like DNA-binding domain superfamily/Winged helix DNA-binding domain"/>
    <property type="match status" value="1"/>
</dbReference>
<dbReference type="PROSITE" id="PS50949">
    <property type="entry name" value="HTH_GNTR"/>
    <property type="match status" value="1"/>
</dbReference>
<evidence type="ECO:0000256" key="3">
    <source>
        <dbReference type="ARBA" id="ARBA00023015"/>
    </source>
</evidence>
<dbReference type="SMART" id="SM00345">
    <property type="entry name" value="HTH_GNTR"/>
    <property type="match status" value="1"/>
</dbReference>
<evidence type="ECO:0000259" key="6">
    <source>
        <dbReference type="PROSITE" id="PS50949"/>
    </source>
</evidence>
<dbReference type="InterPro" id="IPR015421">
    <property type="entry name" value="PyrdxlP-dep_Trfase_major"/>
</dbReference>
<evidence type="ECO:0000313" key="8">
    <source>
        <dbReference type="Proteomes" id="UP000000366"/>
    </source>
</evidence>
<dbReference type="STRING" id="420662.Mpe_A2441"/>
<dbReference type="PANTHER" id="PTHR46577">
    <property type="entry name" value="HTH-TYPE TRANSCRIPTIONAL REGULATORY PROTEIN GABR"/>
    <property type="match status" value="1"/>
</dbReference>
<dbReference type="InterPro" id="IPR036390">
    <property type="entry name" value="WH_DNA-bd_sf"/>
</dbReference>
<dbReference type="InterPro" id="IPR000524">
    <property type="entry name" value="Tscrpt_reg_HTH_GntR"/>
</dbReference>
<dbReference type="Proteomes" id="UP000000366">
    <property type="component" value="Chromosome"/>
</dbReference>
<organism evidence="7 8">
    <name type="scientific">Methylibium petroleiphilum (strain ATCC BAA-1232 / LMG 22953 / PM1)</name>
    <dbReference type="NCBI Taxonomy" id="420662"/>
    <lineage>
        <taxon>Bacteria</taxon>
        <taxon>Pseudomonadati</taxon>
        <taxon>Pseudomonadota</taxon>
        <taxon>Betaproteobacteria</taxon>
        <taxon>Burkholderiales</taxon>
        <taxon>Sphaerotilaceae</taxon>
        <taxon>Methylibium</taxon>
    </lineage>
</organism>
<keyword evidence="5" id="KW-0804">Transcription</keyword>
<comment type="similarity">
    <text evidence="1">In the C-terminal section; belongs to the class-I pyridoxal-phosphate-dependent aminotransferase family.</text>
</comment>
<dbReference type="EMBL" id="CP000555">
    <property type="protein sequence ID" value="ABM95396.1"/>
    <property type="molecule type" value="Genomic_DNA"/>
</dbReference>
<evidence type="ECO:0000313" key="7">
    <source>
        <dbReference type="EMBL" id="ABM95396.1"/>
    </source>
</evidence>
<dbReference type="PRINTS" id="PR00035">
    <property type="entry name" value="HTHGNTR"/>
</dbReference>
<evidence type="ECO:0000256" key="4">
    <source>
        <dbReference type="ARBA" id="ARBA00023125"/>
    </source>
</evidence>
<dbReference type="PANTHER" id="PTHR46577:SF1">
    <property type="entry name" value="HTH-TYPE TRANSCRIPTIONAL REGULATORY PROTEIN GABR"/>
    <property type="match status" value="1"/>
</dbReference>
<dbReference type="Pfam" id="PF00392">
    <property type="entry name" value="GntR"/>
    <property type="match status" value="1"/>
</dbReference>
<dbReference type="HOGENOM" id="CLU_017584_0_0_4"/>
<evidence type="ECO:0000256" key="1">
    <source>
        <dbReference type="ARBA" id="ARBA00005384"/>
    </source>
</evidence>
<sequence>MVLDGRLPVMTRLPSERSLAAELAISRTTVAAAYDLLRQCGFLQSQQGSGTWIALPEDVDSKATAPWLPGAARSELDLSHAALSAPVEVFHSAMAEATGQLSIHLRGHGYNLLGLPKLREVVAARFSARGLPTHAEQVLITSGAQQALSLAIMAFADHGSKVIVEHPTYPNALDAIRQRGARPVPVPFNEGKWDLDLIASTMRDSGAQLGYFVPDFHNPTGLCMSPADRKQLVLAAHRTRTPLIIDETLVELGIEHDAPEPTGVYGSEEATPIVTIGSASKIFWGGIRVGWLRAPAAVIRKVAGLRPPLDMSSPILEQLIVASLFPRLHEVVAHRRQVLRTARDELVSQLNNHIPEWRPTRALGGLSLWVDLQERISSRFVSAAGHAGVLLSAGPRFGIDDAFERFVRLPFTVPTETSNEAIRRLAEVWRAMHSQSPAGDVRRGPRLPI</sequence>
<dbReference type="AlphaFoldDB" id="A2SIK7"/>
<dbReference type="InterPro" id="IPR015424">
    <property type="entry name" value="PyrdxlP-dep_Trfase"/>
</dbReference>
<dbReference type="SUPFAM" id="SSF46785">
    <property type="entry name" value="Winged helix' DNA-binding domain"/>
    <property type="match status" value="1"/>
</dbReference>
<reference evidence="7 8" key="1">
    <citation type="journal article" date="2007" name="J. Bacteriol.">
        <title>Whole-genome analysis of the methyl tert-butyl ether-degrading beta-proteobacterium Methylibium petroleiphilum PM1.</title>
        <authorList>
            <person name="Kane S.R."/>
            <person name="Chakicherla A.Y."/>
            <person name="Chain P.S.G."/>
            <person name="Schmidt R."/>
            <person name="Shin M.W."/>
            <person name="Legler T.C."/>
            <person name="Scow K.M."/>
            <person name="Larimer F.W."/>
            <person name="Lucas S.M."/>
            <person name="Richardson P.M."/>
            <person name="Hristova K.R."/>
        </authorList>
    </citation>
    <scope>NUCLEOTIDE SEQUENCE [LARGE SCALE GENOMIC DNA]</scope>
    <source>
        <strain evidence="8">ATCC BAA-1232 / LMG 22953 / PM1</strain>
    </source>
</reference>
<dbReference type="Pfam" id="PF00155">
    <property type="entry name" value="Aminotran_1_2"/>
    <property type="match status" value="1"/>
</dbReference>
<gene>
    <name evidence="7" type="ordered locus">Mpe_A2441</name>
</gene>
<dbReference type="KEGG" id="mpt:Mpe_A2441"/>
<dbReference type="CDD" id="cd00609">
    <property type="entry name" value="AAT_like"/>
    <property type="match status" value="1"/>
</dbReference>
<keyword evidence="4" id="KW-0238">DNA-binding</keyword>
<accession>A2SIK7</accession>
<dbReference type="GO" id="GO:0030170">
    <property type="term" value="F:pyridoxal phosphate binding"/>
    <property type="evidence" value="ECO:0007669"/>
    <property type="project" value="InterPro"/>
</dbReference>
<dbReference type="CDD" id="cd07377">
    <property type="entry name" value="WHTH_GntR"/>
    <property type="match status" value="1"/>
</dbReference>
<evidence type="ECO:0000256" key="2">
    <source>
        <dbReference type="ARBA" id="ARBA00022898"/>
    </source>
</evidence>
<dbReference type="GO" id="GO:0003677">
    <property type="term" value="F:DNA binding"/>
    <property type="evidence" value="ECO:0007669"/>
    <property type="project" value="UniProtKB-KW"/>
</dbReference>
<dbReference type="Gene3D" id="3.40.640.10">
    <property type="entry name" value="Type I PLP-dependent aspartate aminotransferase-like (Major domain)"/>
    <property type="match status" value="1"/>
</dbReference>
<dbReference type="InterPro" id="IPR036388">
    <property type="entry name" value="WH-like_DNA-bd_sf"/>
</dbReference>
<dbReference type="InterPro" id="IPR004839">
    <property type="entry name" value="Aminotransferase_I/II_large"/>
</dbReference>
<feature type="domain" description="HTH gntR-type" evidence="6">
    <location>
        <begin position="1"/>
        <end position="56"/>
    </location>
</feature>
<dbReference type="SUPFAM" id="SSF53383">
    <property type="entry name" value="PLP-dependent transferases"/>
    <property type="match status" value="1"/>
</dbReference>